<feature type="domain" description="Glycosyl hydrolase 94 catalytic" evidence="4">
    <location>
        <begin position="461"/>
        <end position="822"/>
    </location>
</feature>
<name>A0A7C8HEL0_9FIRM</name>
<keyword evidence="6" id="KW-1185">Reference proteome</keyword>
<dbReference type="InterPro" id="IPR011013">
    <property type="entry name" value="Gal_mutarotase_sf_dom"/>
</dbReference>
<evidence type="ECO:0000259" key="3">
    <source>
        <dbReference type="Pfam" id="PF06165"/>
    </source>
</evidence>
<proteinExistence type="predicted"/>
<dbReference type="InterPro" id="IPR008928">
    <property type="entry name" value="6-hairpin_glycosidase_sf"/>
</dbReference>
<dbReference type="InterPro" id="IPR012341">
    <property type="entry name" value="6hp_glycosidase-like_sf"/>
</dbReference>
<dbReference type="InterPro" id="IPR052047">
    <property type="entry name" value="GH94_Enzymes"/>
</dbReference>
<evidence type="ECO:0000259" key="4">
    <source>
        <dbReference type="Pfam" id="PF17167"/>
    </source>
</evidence>
<keyword evidence="1" id="KW-0328">Glycosyltransferase</keyword>
<gene>
    <name evidence="5" type="ORF">GND95_06845</name>
</gene>
<dbReference type="GO" id="GO:0016757">
    <property type="term" value="F:glycosyltransferase activity"/>
    <property type="evidence" value="ECO:0007669"/>
    <property type="project" value="UniProtKB-KW"/>
</dbReference>
<accession>A0A7C8HEL0</accession>
<dbReference type="AlphaFoldDB" id="A0A7C8HEL0"/>
<dbReference type="RefSeq" id="WP_158740118.1">
    <property type="nucleotide sequence ID" value="NZ_WSLF01000005.1"/>
</dbReference>
<protein>
    <submittedName>
        <fullName evidence="5">Glycosyl transferase</fullName>
    </submittedName>
</protein>
<dbReference type="InterPro" id="IPR010383">
    <property type="entry name" value="Glyco_hydrolase_94_b-supersand"/>
</dbReference>
<dbReference type="SUPFAM" id="SSF48208">
    <property type="entry name" value="Six-hairpin glycosidases"/>
    <property type="match status" value="1"/>
</dbReference>
<comment type="caution">
    <text evidence="5">The sequence shown here is derived from an EMBL/GenBank/DDBJ whole genome shotgun (WGS) entry which is preliminary data.</text>
</comment>
<organism evidence="5 6">
    <name type="scientific">Defluviitalea raffinosedens</name>
    <dbReference type="NCBI Taxonomy" id="1450156"/>
    <lineage>
        <taxon>Bacteria</taxon>
        <taxon>Bacillati</taxon>
        <taxon>Bacillota</taxon>
        <taxon>Clostridia</taxon>
        <taxon>Lachnospirales</taxon>
        <taxon>Defluviitaleaceae</taxon>
        <taxon>Defluviitalea</taxon>
    </lineage>
</organism>
<sequence length="974" mass="112513">MAKVHARNMIDAAKLLAYDYFKDQLDSEKAYDYQFINLQFTNVIVIGSFTYKIPAISEISKNEIIGEFLNSLSKEESHFFQINWNEETIHYYVYSDGNVAKRALDKEIQILILKLLSDYETWAGYLDENGDHIMDLKKPSPGPHFSTNMLLGNRIGYPNPLQTTPKSVIDRFGGGSFRAHAATQVLATRWDMLQEENGFPANRQFYLVEDGKQIFYSANVTDQNIKSAKCRHSQNYTEIEYYTECGLKITRRIFILPQYEGLPVATEVQRITIKNQSDQVRKLRLVMTGMLGSPVPQAFMEDVVYSTIIMEAGVIQNENGDFLAYVPHYYPEPCQKDIRFMSGMFYEKGNKYCPEEIGTHYGEFIGNGNLHYPQGLKKLSNKLNTKGPGFIALGKEFEINSGEEVIADQYTGLISQFGDKVSYDIIYNQIQALHNKFSDKDVLETAFQEQMDWYRRYKSYLRIDSDNKLLNEYVNNNLPFQVLYQTFVSRSFDLTQKGYREIGFREIQDIYASMYYFIAMGKEQLVKELLAEWIEKVLEAGYCYHNFFWVGKEAGKWSDDGLWLIQAVYRYVQFTKDIKFLDELHLIPETGGKKRSVYDTLKAIIHYSSKISIGQHGLPLIDYADWNDCLKVDSDYLLGKDKENLTGPIDHYSESVMNAFLLKIAMLYMKELASQVNDQEYESELEKSINDLSNSLQLHGWKEDFYARVLFNRYGNEITYLGAKNDGFSNDENIDGTYFINSFSWSIISEEATESQIEIMVDRIERYLKKPFGFALMSPTDLSKISKVTATGEYFPGDRENGGIFKHASMMAAFAMIKAAKEVTNPELAERLRNMAYWMVDKVFPYHTLNDPYALCGNPRWCTQYINSNTGEHIGPTLSGTSTWLTLTLFEMLGIEYRGNKLLLNPMLAEEVEVMKFSIKYLDSHYSFSIHKPKGLYRVKDCKYTLIMDQQVLENNTVDLINDGKQHTIEMKFE</sequence>
<dbReference type="PANTHER" id="PTHR37469:SF2">
    <property type="entry name" value="CELLOBIONIC ACID PHOSPHORYLASE"/>
    <property type="match status" value="1"/>
</dbReference>
<dbReference type="EMBL" id="WSLF01000005">
    <property type="protein sequence ID" value="KAE9634387.1"/>
    <property type="molecule type" value="Genomic_DNA"/>
</dbReference>
<evidence type="ECO:0000256" key="1">
    <source>
        <dbReference type="ARBA" id="ARBA00022676"/>
    </source>
</evidence>
<dbReference type="OrthoDB" id="9769991at2"/>
<dbReference type="Gene3D" id="2.60.420.10">
    <property type="entry name" value="Maltose phosphorylase, domain 3"/>
    <property type="match status" value="1"/>
</dbReference>
<dbReference type="Pfam" id="PF17167">
    <property type="entry name" value="Glyco_hydro_94"/>
    <property type="match status" value="1"/>
</dbReference>
<evidence type="ECO:0000313" key="6">
    <source>
        <dbReference type="Proteomes" id="UP000483018"/>
    </source>
</evidence>
<feature type="domain" description="Glycosyl hydrolase 94 supersandwich" evidence="3">
    <location>
        <begin position="168"/>
        <end position="406"/>
    </location>
</feature>
<dbReference type="InterPro" id="IPR033432">
    <property type="entry name" value="GH94_catalytic"/>
</dbReference>
<dbReference type="GO" id="GO:0030246">
    <property type="term" value="F:carbohydrate binding"/>
    <property type="evidence" value="ECO:0007669"/>
    <property type="project" value="InterPro"/>
</dbReference>
<dbReference type="GO" id="GO:0005975">
    <property type="term" value="P:carbohydrate metabolic process"/>
    <property type="evidence" value="ECO:0007669"/>
    <property type="project" value="InterPro"/>
</dbReference>
<evidence type="ECO:0000256" key="2">
    <source>
        <dbReference type="ARBA" id="ARBA00022679"/>
    </source>
</evidence>
<reference evidence="5 6" key="1">
    <citation type="submission" date="2019-12" db="EMBL/GenBank/DDBJ databases">
        <title>Defluviitalea raffinosedens, isolated from a biogas fermenter, genome sequencing and characterization.</title>
        <authorList>
            <person name="Rettenmaier R."/>
            <person name="Schneider M."/>
            <person name="Neuhaus K."/>
            <person name="Liebl W."/>
            <person name="Zverlov V."/>
        </authorList>
    </citation>
    <scope>NUCLEOTIDE SEQUENCE [LARGE SCALE GENOMIC DNA]</scope>
    <source>
        <strain evidence="5 6">249c-K6</strain>
    </source>
</reference>
<dbReference type="Gene3D" id="2.70.98.40">
    <property type="entry name" value="Glycoside hydrolase, family 65, N-terminal domain"/>
    <property type="match status" value="1"/>
</dbReference>
<dbReference type="Pfam" id="PF06165">
    <property type="entry name" value="GH94_b-supersand"/>
    <property type="match status" value="1"/>
</dbReference>
<dbReference type="SUPFAM" id="SSF74650">
    <property type="entry name" value="Galactose mutarotase-like"/>
    <property type="match status" value="1"/>
</dbReference>
<dbReference type="Proteomes" id="UP000483018">
    <property type="component" value="Unassembled WGS sequence"/>
</dbReference>
<keyword evidence="2 5" id="KW-0808">Transferase</keyword>
<evidence type="ECO:0000313" key="5">
    <source>
        <dbReference type="EMBL" id="KAE9634387.1"/>
    </source>
</evidence>
<dbReference type="PANTHER" id="PTHR37469">
    <property type="entry name" value="CELLOBIONIC ACID PHOSPHORYLASE-RELATED"/>
    <property type="match status" value="1"/>
</dbReference>
<dbReference type="InterPro" id="IPR037018">
    <property type="entry name" value="GH65_N"/>
</dbReference>
<dbReference type="Gene3D" id="1.50.10.10">
    <property type="match status" value="1"/>
</dbReference>